<dbReference type="SUPFAM" id="SSF52540">
    <property type="entry name" value="P-loop containing nucleoside triphosphate hydrolases"/>
    <property type="match status" value="1"/>
</dbReference>
<reference evidence="6" key="1">
    <citation type="submission" date="2021-01" db="EMBL/GenBank/DDBJ databases">
        <authorList>
            <person name="Corre E."/>
            <person name="Pelletier E."/>
            <person name="Niang G."/>
            <person name="Scheremetjew M."/>
            <person name="Finn R."/>
            <person name="Kale V."/>
            <person name="Holt S."/>
            <person name="Cochrane G."/>
            <person name="Meng A."/>
            <person name="Brown T."/>
            <person name="Cohen L."/>
        </authorList>
    </citation>
    <scope>NUCLEOTIDE SEQUENCE</scope>
    <source>
        <strain evidence="6">CCMP1374</strain>
    </source>
</reference>
<evidence type="ECO:0000256" key="2">
    <source>
        <dbReference type="ARBA" id="ARBA00022840"/>
    </source>
</evidence>
<protein>
    <recommendedName>
        <fullName evidence="4">Kinesin-like protein</fullName>
    </recommendedName>
</protein>
<keyword evidence="4" id="KW-0493">Microtubule</keyword>
<dbReference type="EMBL" id="HBEP01026768">
    <property type="protein sequence ID" value="CAD8499221.1"/>
    <property type="molecule type" value="Transcribed_RNA"/>
</dbReference>
<evidence type="ECO:0000256" key="4">
    <source>
        <dbReference type="RuleBase" id="RU000394"/>
    </source>
</evidence>
<evidence type="ECO:0000313" key="6">
    <source>
        <dbReference type="EMBL" id="CAD8499221.1"/>
    </source>
</evidence>
<dbReference type="InterPro" id="IPR027640">
    <property type="entry name" value="Kinesin-like_fam"/>
</dbReference>
<dbReference type="PANTHER" id="PTHR24115">
    <property type="entry name" value="KINESIN-RELATED"/>
    <property type="match status" value="1"/>
</dbReference>
<dbReference type="InterPro" id="IPR036961">
    <property type="entry name" value="Kinesin_motor_dom_sf"/>
</dbReference>
<dbReference type="PROSITE" id="PS00411">
    <property type="entry name" value="KINESIN_MOTOR_1"/>
    <property type="match status" value="1"/>
</dbReference>
<dbReference type="InterPro" id="IPR027417">
    <property type="entry name" value="P-loop_NTPase"/>
</dbReference>
<dbReference type="GO" id="GO:0008017">
    <property type="term" value="F:microtubule binding"/>
    <property type="evidence" value="ECO:0007669"/>
    <property type="project" value="InterPro"/>
</dbReference>
<dbReference type="GO" id="GO:0005874">
    <property type="term" value="C:microtubule"/>
    <property type="evidence" value="ECO:0007669"/>
    <property type="project" value="UniProtKB-KW"/>
</dbReference>
<feature type="binding site" evidence="3">
    <location>
        <begin position="155"/>
        <end position="162"/>
    </location>
    <ligand>
        <name>ATP</name>
        <dbReference type="ChEBI" id="CHEBI:30616"/>
    </ligand>
</feature>
<dbReference type="GO" id="GO:0003777">
    <property type="term" value="F:microtubule motor activity"/>
    <property type="evidence" value="ECO:0007669"/>
    <property type="project" value="InterPro"/>
</dbReference>
<dbReference type="GO" id="GO:0005871">
    <property type="term" value="C:kinesin complex"/>
    <property type="evidence" value="ECO:0007669"/>
    <property type="project" value="TreeGrafter"/>
</dbReference>
<organism evidence="6">
    <name type="scientific">Phaeocystis antarctica</name>
    <dbReference type="NCBI Taxonomy" id="33657"/>
    <lineage>
        <taxon>Eukaryota</taxon>
        <taxon>Haptista</taxon>
        <taxon>Haptophyta</taxon>
        <taxon>Prymnesiophyceae</taxon>
        <taxon>Phaeocystales</taxon>
        <taxon>Phaeocystaceae</taxon>
        <taxon>Phaeocystis</taxon>
    </lineage>
</organism>
<dbReference type="GO" id="GO:0005524">
    <property type="term" value="F:ATP binding"/>
    <property type="evidence" value="ECO:0007669"/>
    <property type="project" value="UniProtKB-UniRule"/>
</dbReference>
<dbReference type="PRINTS" id="PR00380">
    <property type="entry name" value="KINESINHEAVY"/>
</dbReference>
<name>A0A7S0HPT0_9EUKA</name>
<dbReference type="InterPro" id="IPR001752">
    <property type="entry name" value="Kinesin_motor_dom"/>
</dbReference>
<accession>A0A7S0HPT0</accession>
<dbReference type="InterPro" id="IPR019821">
    <property type="entry name" value="Kinesin_motor_CS"/>
</dbReference>
<evidence type="ECO:0000259" key="5">
    <source>
        <dbReference type="PROSITE" id="PS50067"/>
    </source>
</evidence>
<keyword evidence="3 4" id="KW-0505">Motor protein</keyword>
<proteinExistence type="inferred from homology"/>
<feature type="domain" description="Kinesin motor" evidence="5">
    <location>
        <begin position="48"/>
        <end position="405"/>
    </location>
</feature>
<dbReference type="Gene3D" id="3.40.850.10">
    <property type="entry name" value="Kinesin motor domain"/>
    <property type="match status" value="1"/>
</dbReference>
<keyword evidence="2 3" id="KW-0067">ATP-binding</keyword>
<evidence type="ECO:0000256" key="3">
    <source>
        <dbReference type="PROSITE-ProRule" id="PRU00283"/>
    </source>
</evidence>
<sequence>METLDMFTPNVPVPDEVIDWVAKSQTVHGIILGKAVAKPAAATSRSSAVSVCVRVRPVLPDERELLGKDIPGHTAASSSQVDYDAVVADSVAGKVHVLSEARKLGKPTGKIATQVFTPHHVFGPSETDDAIYNASVSPLVAHALAGGASTVIAYGATGAGKTHSMTAVQRLAAAALLAGGQHALRLSFFELRGEGCYDLLHEQKELVLRDDGTGDIVVCGLQQVEVSTEAAVEAALGQGNAARATAPTAANACSSRSHAICQLQLVRIGAVGEANTEAGAQQEGSVRLVDLAGSERKETAHLTADDPDRLAEMKAINSSLGSLKECIRLQLLRDTAADDTHVPYRRCKLTTLLKSSFVNHHAPALPGAPSESVPRLCFLSHVAPLRSQGLQTVNTLSYTAAMVESSRADKEKAAFNEVERWTGARVVAWATALEDGKYAHVAHCFARSSGKLLSCEWELDVCKWVTAAGGTEEDGHALFQAFQKMFKEAKKAQKSARPKQQVEPRIVEPCVVGGDFMAD</sequence>
<dbReference type="GO" id="GO:0007018">
    <property type="term" value="P:microtubule-based movement"/>
    <property type="evidence" value="ECO:0007669"/>
    <property type="project" value="InterPro"/>
</dbReference>
<dbReference type="PROSITE" id="PS50067">
    <property type="entry name" value="KINESIN_MOTOR_2"/>
    <property type="match status" value="1"/>
</dbReference>
<dbReference type="Pfam" id="PF00225">
    <property type="entry name" value="Kinesin"/>
    <property type="match status" value="1"/>
</dbReference>
<dbReference type="GO" id="GO:0016887">
    <property type="term" value="F:ATP hydrolysis activity"/>
    <property type="evidence" value="ECO:0007669"/>
    <property type="project" value="TreeGrafter"/>
</dbReference>
<dbReference type="SMART" id="SM00129">
    <property type="entry name" value="KISc"/>
    <property type="match status" value="1"/>
</dbReference>
<gene>
    <name evidence="6" type="ORF">PANT1444_LOCUS15221</name>
</gene>
<evidence type="ECO:0000256" key="1">
    <source>
        <dbReference type="ARBA" id="ARBA00022741"/>
    </source>
</evidence>
<dbReference type="AlphaFoldDB" id="A0A7S0HPT0"/>
<keyword evidence="1 3" id="KW-0547">Nucleotide-binding</keyword>
<comment type="similarity">
    <text evidence="3 4">Belongs to the TRAFAC class myosin-kinesin ATPase superfamily. Kinesin family.</text>
</comment>